<protein>
    <submittedName>
        <fullName evidence="1">Uncharacterized protein</fullName>
    </submittedName>
</protein>
<comment type="caution">
    <text evidence="1">The sequence shown here is derived from an EMBL/GenBank/DDBJ whole genome shotgun (WGS) entry which is preliminary data.</text>
</comment>
<evidence type="ECO:0000313" key="2">
    <source>
        <dbReference type="Proteomes" id="UP000017090"/>
    </source>
</evidence>
<evidence type="ECO:0000313" key="1">
    <source>
        <dbReference type="EMBL" id="ERT60242.1"/>
    </source>
</evidence>
<proteinExistence type="predicted"/>
<accession>U7ULE5</accession>
<dbReference type="RefSeq" id="WP_023053456.1">
    <property type="nucleotide sequence ID" value="NZ_AWXA01000025.1"/>
</dbReference>
<name>U7ULE5_9FIRM</name>
<dbReference type="Proteomes" id="UP000017090">
    <property type="component" value="Unassembled WGS sequence"/>
</dbReference>
<dbReference type="EMBL" id="AWXA01000025">
    <property type="protein sequence ID" value="ERT60242.1"/>
    <property type="molecule type" value="Genomic_DNA"/>
</dbReference>
<organism evidence="1 2">
    <name type="scientific">Megasphaera vaginalis</name>
    <name type="common">ex Srinivasan et al. 2021</name>
    <dbReference type="NCBI Taxonomy" id="1111454"/>
    <lineage>
        <taxon>Bacteria</taxon>
        <taxon>Bacillati</taxon>
        <taxon>Bacillota</taxon>
        <taxon>Negativicutes</taxon>
        <taxon>Veillonellales</taxon>
        <taxon>Veillonellaceae</taxon>
        <taxon>Megasphaera</taxon>
    </lineage>
</organism>
<dbReference type="AlphaFoldDB" id="U7ULE5"/>
<dbReference type="STRING" id="1111454.HMPREF1250_0968"/>
<gene>
    <name evidence="1" type="ORF">HMPREF1250_0968</name>
</gene>
<reference evidence="1 2" key="1">
    <citation type="submission" date="2013-09" db="EMBL/GenBank/DDBJ databases">
        <authorList>
            <person name="Durkin A.S."/>
            <person name="Haft D.R."/>
            <person name="McCorrison J."/>
            <person name="Torralba M."/>
            <person name="Gillis M."/>
            <person name="Haft D.H."/>
            <person name="Methe B."/>
            <person name="Sutton G."/>
            <person name="Nelson K.E."/>
        </authorList>
    </citation>
    <scope>NUCLEOTIDE SEQUENCE [LARGE SCALE GENOMIC DNA]</scope>
    <source>
        <strain evidence="1 2">BV3C16-1</strain>
    </source>
</reference>
<sequence length="90" mass="10597">MFVVKKYRVRKKTMTYSNYNRLSKNLSTKNEKIDSPSLRRLFSAASPKTHNPYISRRRRCGETSRLHAGVSYRYPYRKIPSLSHLCKTLG</sequence>
<keyword evidence="2" id="KW-1185">Reference proteome</keyword>
<dbReference type="PATRIC" id="fig|1111454.3.peg.951"/>